<feature type="transmembrane region" description="Helical" evidence="1">
    <location>
        <begin position="63"/>
        <end position="81"/>
    </location>
</feature>
<evidence type="ECO:0000313" key="2">
    <source>
        <dbReference type="EMBL" id="MEN3069803.1"/>
    </source>
</evidence>
<keyword evidence="3" id="KW-1185">Reference proteome</keyword>
<reference evidence="2 3" key="1">
    <citation type="journal article" date="2018" name="Int. J. Syst. Evol. Microbiol.">
        <title>Uliginosibacterium sediminicola sp. nov., isolated from freshwater sediment.</title>
        <authorList>
            <person name="Hwang W.M."/>
            <person name="Kim S.M."/>
            <person name="Kang K."/>
            <person name="Ahn T.Y."/>
        </authorList>
    </citation>
    <scope>NUCLEOTIDE SEQUENCE [LARGE SCALE GENOMIC DNA]</scope>
    <source>
        <strain evidence="2 3">M1-21</strain>
    </source>
</reference>
<proteinExistence type="predicted"/>
<evidence type="ECO:0000313" key="3">
    <source>
        <dbReference type="Proteomes" id="UP001410394"/>
    </source>
</evidence>
<keyword evidence="1" id="KW-0472">Membrane</keyword>
<evidence type="ECO:0000256" key="1">
    <source>
        <dbReference type="SAM" id="Phobius"/>
    </source>
</evidence>
<evidence type="ECO:0008006" key="4">
    <source>
        <dbReference type="Google" id="ProtNLM"/>
    </source>
</evidence>
<keyword evidence="1" id="KW-0812">Transmembrane</keyword>
<dbReference type="Proteomes" id="UP001410394">
    <property type="component" value="Unassembled WGS sequence"/>
</dbReference>
<keyword evidence="1" id="KW-1133">Transmembrane helix</keyword>
<dbReference type="EMBL" id="JBDIVE010000009">
    <property type="protein sequence ID" value="MEN3069803.1"/>
    <property type="molecule type" value="Genomic_DNA"/>
</dbReference>
<feature type="transmembrane region" description="Helical" evidence="1">
    <location>
        <begin position="30"/>
        <end position="51"/>
    </location>
</feature>
<gene>
    <name evidence="2" type="ORF">ABDB84_15075</name>
</gene>
<protein>
    <recommendedName>
        <fullName evidence="4">SMODS and SLOG-associating 2TM effector domain-containing protein</fullName>
    </recommendedName>
</protein>
<dbReference type="RefSeq" id="WP_345920577.1">
    <property type="nucleotide sequence ID" value="NZ_JBDIVE010000009.1"/>
</dbReference>
<sequence length="138" mass="16379">MTEDQEKEKVIAVLEREIQWQWRWEKLNRFYHHTTIWLQWVCTLAVVVLSIYQVQLSNQLEKWVIFTIAALSTLGSTIPGLSAQFKFQQRQQVYDEMARAYELIKIKIEIDAISAKQALKLFSEIHEKPTERVIRETA</sequence>
<organism evidence="2 3">
    <name type="scientific">Uliginosibacterium sediminicola</name>
    <dbReference type="NCBI Taxonomy" id="2024550"/>
    <lineage>
        <taxon>Bacteria</taxon>
        <taxon>Pseudomonadati</taxon>
        <taxon>Pseudomonadota</taxon>
        <taxon>Betaproteobacteria</taxon>
        <taxon>Rhodocyclales</taxon>
        <taxon>Zoogloeaceae</taxon>
        <taxon>Uliginosibacterium</taxon>
    </lineage>
</organism>
<accession>A0ABU9Z1Z1</accession>
<comment type="caution">
    <text evidence="2">The sequence shown here is derived from an EMBL/GenBank/DDBJ whole genome shotgun (WGS) entry which is preliminary data.</text>
</comment>
<name>A0ABU9Z1Z1_9RHOO</name>